<protein>
    <recommendedName>
        <fullName evidence="1">UPF0260 protein FJM67_13345</fullName>
    </recommendedName>
</protein>
<dbReference type="AlphaFoldDB" id="A0A501WJ43"/>
<name>A0A501WJ43_9GAMM</name>
<organism evidence="2 3">
    <name type="scientific">Maribrevibacterium harenarium</name>
    <dbReference type="NCBI Taxonomy" id="2589817"/>
    <lineage>
        <taxon>Bacteria</taxon>
        <taxon>Pseudomonadati</taxon>
        <taxon>Pseudomonadota</taxon>
        <taxon>Gammaproteobacteria</taxon>
        <taxon>Oceanospirillales</taxon>
        <taxon>Oceanospirillaceae</taxon>
        <taxon>Maribrevibacterium</taxon>
    </lineage>
</organism>
<comment type="caution">
    <text evidence="2">The sequence shown here is derived from an EMBL/GenBank/DDBJ whole genome shotgun (WGS) entry which is preliminary data.</text>
</comment>
<evidence type="ECO:0000313" key="3">
    <source>
        <dbReference type="Proteomes" id="UP000315901"/>
    </source>
</evidence>
<dbReference type="PANTHER" id="PTHR37421">
    <property type="entry name" value="UPF0260 PROTEIN YCGN"/>
    <property type="match status" value="1"/>
</dbReference>
<sequence>MIAKRYEPFWKTKSMLDMDSQEWESLCDGCGKCCLQKLQDEEDDAVYYTNLACAQLDISACRCRVYEDRQQHVAECLVLKPEDVAQFDWLPDTCSYRVLRETGDLPNWHPLVTGSDKEMLRQGLSVRHYAVTETSVDEDRWQEHIIRWVHGMPEPFEP</sequence>
<reference evidence="2 3" key="1">
    <citation type="submission" date="2019-06" db="EMBL/GenBank/DDBJ databases">
        <title>A novel bacterium of genus Marinomonas, isolated from coastal sand.</title>
        <authorList>
            <person name="Huang H."/>
            <person name="Mo K."/>
            <person name="Hu Y."/>
        </authorList>
    </citation>
    <scope>NUCLEOTIDE SEQUENCE [LARGE SCALE GENOMIC DNA]</scope>
    <source>
        <strain evidence="2 3">HB171799</strain>
    </source>
</reference>
<evidence type="ECO:0000313" key="2">
    <source>
        <dbReference type="EMBL" id="TPE48455.1"/>
    </source>
</evidence>
<proteinExistence type="inferred from homology"/>
<dbReference type="Pfam" id="PF03692">
    <property type="entry name" value="CxxCxxCC"/>
    <property type="match status" value="1"/>
</dbReference>
<dbReference type="PIRSF" id="PIRSF006173">
    <property type="entry name" value="UCP006173"/>
    <property type="match status" value="1"/>
</dbReference>
<dbReference type="EMBL" id="VFRR01000032">
    <property type="protein sequence ID" value="TPE48455.1"/>
    <property type="molecule type" value="Genomic_DNA"/>
</dbReference>
<dbReference type="NCBIfam" id="NF003501">
    <property type="entry name" value="PRK05170.1-5"/>
    <property type="match status" value="1"/>
</dbReference>
<dbReference type="InterPro" id="IPR008228">
    <property type="entry name" value="UCP006173"/>
</dbReference>
<dbReference type="PANTHER" id="PTHR37421:SF1">
    <property type="entry name" value="UPF0260 PROTEIN YCGN"/>
    <property type="match status" value="1"/>
</dbReference>
<dbReference type="RefSeq" id="WP_140590128.1">
    <property type="nucleotide sequence ID" value="NZ_VFRR01000032.1"/>
</dbReference>
<dbReference type="OrthoDB" id="9786855at2"/>
<dbReference type="InterPro" id="IPR005358">
    <property type="entry name" value="Puta_zinc/iron-chelating_dom"/>
</dbReference>
<dbReference type="HAMAP" id="MF_00676">
    <property type="entry name" value="UPF0260"/>
    <property type="match status" value="1"/>
</dbReference>
<evidence type="ECO:0000256" key="1">
    <source>
        <dbReference type="HAMAP-Rule" id="MF_00676"/>
    </source>
</evidence>
<gene>
    <name evidence="2" type="ORF">FJM67_13345</name>
</gene>
<accession>A0A501WJ43</accession>
<dbReference type="Proteomes" id="UP000315901">
    <property type="component" value="Unassembled WGS sequence"/>
</dbReference>
<comment type="similarity">
    <text evidence="1">Belongs to the UPF0260 family.</text>
</comment>
<dbReference type="NCBIfam" id="NF003507">
    <property type="entry name" value="PRK05170.2-5"/>
    <property type="match status" value="1"/>
</dbReference>
<keyword evidence="3" id="KW-1185">Reference proteome</keyword>